<dbReference type="Gene3D" id="1.20.58.390">
    <property type="entry name" value="Neurotransmitter-gated ion-channel transmembrane domain"/>
    <property type="match status" value="1"/>
</dbReference>
<evidence type="ECO:0000313" key="23">
    <source>
        <dbReference type="WBParaSite" id="maker-uti_cns_0004938-snap-gene-0.4-mRNA-1"/>
    </source>
</evidence>
<evidence type="ECO:0000256" key="7">
    <source>
        <dbReference type="ARBA" id="ARBA00023065"/>
    </source>
</evidence>
<evidence type="ECO:0000256" key="17">
    <source>
        <dbReference type="ARBA" id="ARBA00034104"/>
    </source>
</evidence>
<feature type="transmembrane region" description="Helical" evidence="18">
    <location>
        <begin position="322"/>
        <end position="344"/>
    </location>
</feature>
<dbReference type="Proteomes" id="UP000095280">
    <property type="component" value="Unplaced"/>
</dbReference>
<evidence type="ECO:0000256" key="11">
    <source>
        <dbReference type="ARBA" id="ARBA00023173"/>
    </source>
</evidence>
<dbReference type="GO" id="GO:0005230">
    <property type="term" value="F:extracellular ligand-gated monoatomic ion channel activity"/>
    <property type="evidence" value="ECO:0007669"/>
    <property type="project" value="InterPro"/>
</dbReference>
<keyword evidence="3 18" id="KW-0812">Transmembrane</keyword>
<feature type="transmembrane region" description="Helical" evidence="18">
    <location>
        <begin position="257"/>
        <end position="281"/>
    </location>
</feature>
<evidence type="ECO:0000256" key="9">
    <source>
        <dbReference type="ARBA" id="ARBA00023157"/>
    </source>
</evidence>
<keyword evidence="9" id="KW-1015">Disulfide bond</keyword>
<keyword evidence="2" id="KW-1003">Cell membrane</keyword>
<dbReference type="SUPFAM" id="SSF90112">
    <property type="entry name" value="Neurotransmitter-gated ion-channel transmembrane pore"/>
    <property type="match status" value="1"/>
</dbReference>
<dbReference type="InterPro" id="IPR018000">
    <property type="entry name" value="Neurotransmitter_ion_chnl_CS"/>
</dbReference>
<dbReference type="PRINTS" id="PR00253">
    <property type="entry name" value="GABAARECEPTR"/>
</dbReference>
<keyword evidence="5 18" id="KW-1133">Transmembrane helix</keyword>
<dbReference type="InterPro" id="IPR038050">
    <property type="entry name" value="Neuro_actylchol_rec"/>
</dbReference>
<dbReference type="InterPro" id="IPR036719">
    <property type="entry name" value="Neuro-gated_channel_TM_sf"/>
</dbReference>
<keyword evidence="16 18" id="KW-0407">Ion channel</keyword>
<evidence type="ECO:0000256" key="19">
    <source>
        <dbReference type="SAM" id="MobiDB-lite"/>
    </source>
</evidence>
<keyword evidence="12" id="KW-0325">Glycoprotein</keyword>
<accession>A0A1I8H8D3</accession>
<keyword evidence="15" id="KW-1071">Ligand-gated ion channel</keyword>
<feature type="domain" description="Neurotransmitter-gated ion-channel transmembrane" evidence="21">
    <location>
        <begin position="264"/>
        <end position="489"/>
    </location>
</feature>
<evidence type="ECO:0000256" key="5">
    <source>
        <dbReference type="ARBA" id="ARBA00022989"/>
    </source>
</evidence>
<proteinExistence type="inferred from homology"/>
<reference evidence="23 24" key="1">
    <citation type="submission" date="2016-11" db="UniProtKB">
        <authorList>
            <consortium name="WormBaseParasite"/>
        </authorList>
    </citation>
    <scope>IDENTIFICATION</scope>
</reference>
<feature type="transmembrane region" description="Helical" evidence="18">
    <location>
        <begin position="290"/>
        <end position="307"/>
    </location>
</feature>
<evidence type="ECO:0000256" key="3">
    <source>
        <dbReference type="ARBA" id="ARBA00022692"/>
    </source>
</evidence>
<dbReference type="NCBIfam" id="TIGR00860">
    <property type="entry name" value="LIC"/>
    <property type="match status" value="1"/>
</dbReference>
<keyword evidence="10" id="KW-0675">Receptor</keyword>
<feature type="chain" id="PRO_5009845735" evidence="18">
    <location>
        <begin position="26"/>
        <end position="499"/>
    </location>
</feature>
<dbReference type="AlphaFoldDB" id="A0A1I8H8D3"/>
<keyword evidence="14" id="KW-0628">Postsynaptic cell membrane</keyword>
<dbReference type="CDD" id="cd19049">
    <property type="entry name" value="LGIC_TM_anion"/>
    <property type="match status" value="1"/>
</dbReference>
<feature type="signal peptide" evidence="18">
    <location>
        <begin position="1"/>
        <end position="25"/>
    </location>
</feature>
<evidence type="ECO:0000259" key="21">
    <source>
        <dbReference type="Pfam" id="PF02932"/>
    </source>
</evidence>
<protein>
    <submittedName>
        <fullName evidence="23 24">Gamma-aminobutyric acid receptor alpha-like</fullName>
    </submittedName>
</protein>
<dbReference type="GO" id="GO:0004890">
    <property type="term" value="F:GABA-A receptor activity"/>
    <property type="evidence" value="ECO:0007669"/>
    <property type="project" value="InterPro"/>
</dbReference>
<dbReference type="InterPro" id="IPR006202">
    <property type="entry name" value="Neur_chan_lig-bd"/>
</dbReference>
<keyword evidence="7 18" id="KW-0406">Ion transport</keyword>
<evidence type="ECO:0000256" key="14">
    <source>
        <dbReference type="ARBA" id="ARBA00023257"/>
    </source>
</evidence>
<dbReference type="Gene3D" id="2.70.170.10">
    <property type="entry name" value="Neurotransmitter-gated ion-channel ligand-binding domain"/>
    <property type="match status" value="1"/>
</dbReference>
<keyword evidence="8 18" id="KW-0472">Membrane</keyword>
<dbReference type="InterPro" id="IPR006028">
    <property type="entry name" value="GABAA/Glycine_rcpt"/>
</dbReference>
<dbReference type="GO" id="GO:0045211">
    <property type="term" value="C:postsynaptic membrane"/>
    <property type="evidence" value="ECO:0007669"/>
    <property type="project" value="UniProtKB-SubCell"/>
</dbReference>
<evidence type="ECO:0000256" key="8">
    <source>
        <dbReference type="ARBA" id="ARBA00023136"/>
    </source>
</evidence>
<keyword evidence="11" id="KW-0869">Chloride channel</keyword>
<keyword evidence="22" id="KW-1185">Reference proteome</keyword>
<evidence type="ECO:0000256" key="2">
    <source>
        <dbReference type="ARBA" id="ARBA00022475"/>
    </source>
</evidence>
<evidence type="ECO:0000256" key="18">
    <source>
        <dbReference type="RuleBase" id="RU000687"/>
    </source>
</evidence>
<dbReference type="SUPFAM" id="SSF63712">
    <property type="entry name" value="Nicotinic receptor ligand binding domain-like"/>
    <property type="match status" value="1"/>
</dbReference>
<dbReference type="FunFam" id="2.70.170.10:FF:000003">
    <property type="entry name" value="Putative gamma-aminobutyric acid receptor subunit gamma-2"/>
    <property type="match status" value="1"/>
</dbReference>
<comment type="similarity">
    <text evidence="18">Belongs to the ligand-gated ion channel (TC 1.A.9) family.</text>
</comment>
<evidence type="ECO:0000313" key="24">
    <source>
        <dbReference type="WBParaSite" id="maker-uti_cns_0048991-snap-gene-0.3-mRNA-1"/>
    </source>
</evidence>
<evidence type="ECO:0000256" key="4">
    <source>
        <dbReference type="ARBA" id="ARBA00022729"/>
    </source>
</evidence>
<dbReference type="WBParaSite" id="maker-uti_cns_0048991-snap-gene-0.3-mRNA-1">
    <property type="protein sequence ID" value="maker-uti_cns_0048991-snap-gene-0.3-mRNA-1"/>
    <property type="gene ID" value="maker-uti_cns_0048991-snap-gene-0.3"/>
</dbReference>
<evidence type="ECO:0000256" key="6">
    <source>
        <dbReference type="ARBA" id="ARBA00023018"/>
    </source>
</evidence>
<dbReference type="Pfam" id="PF02931">
    <property type="entry name" value="Neur_chan_LBD"/>
    <property type="match status" value="1"/>
</dbReference>
<dbReference type="PROSITE" id="PS00236">
    <property type="entry name" value="NEUROTR_ION_CHANNEL"/>
    <property type="match status" value="1"/>
</dbReference>
<dbReference type="PRINTS" id="PR01079">
    <property type="entry name" value="GABAARALPHA"/>
</dbReference>
<dbReference type="Pfam" id="PF02932">
    <property type="entry name" value="Neur_chan_memb"/>
    <property type="match status" value="1"/>
</dbReference>
<organism evidence="22 23">
    <name type="scientific">Macrostomum lignano</name>
    <dbReference type="NCBI Taxonomy" id="282301"/>
    <lineage>
        <taxon>Eukaryota</taxon>
        <taxon>Metazoa</taxon>
        <taxon>Spiralia</taxon>
        <taxon>Lophotrochozoa</taxon>
        <taxon>Platyhelminthes</taxon>
        <taxon>Rhabditophora</taxon>
        <taxon>Macrostomorpha</taxon>
        <taxon>Macrostomida</taxon>
        <taxon>Macrostomidae</taxon>
        <taxon>Macrostomum</taxon>
    </lineage>
</organism>
<dbReference type="InterPro" id="IPR036734">
    <property type="entry name" value="Neur_chan_lig-bd_sf"/>
</dbReference>
<keyword evidence="1 18" id="KW-0813">Transport</keyword>
<keyword evidence="6" id="KW-0770">Synapse</keyword>
<evidence type="ECO:0000256" key="15">
    <source>
        <dbReference type="ARBA" id="ARBA00023286"/>
    </source>
</evidence>
<dbReference type="InterPro" id="IPR006029">
    <property type="entry name" value="Neurotrans-gated_channel_TM"/>
</dbReference>
<dbReference type="PRINTS" id="PR00252">
    <property type="entry name" value="NRIONCHANNEL"/>
</dbReference>
<evidence type="ECO:0000256" key="16">
    <source>
        <dbReference type="ARBA" id="ARBA00023303"/>
    </source>
</evidence>
<comment type="subcellular location">
    <subcellularLocation>
        <location evidence="17">Postsynaptic cell membrane</location>
        <topology evidence="17">Multi-pass membrane protein</topology>
    </subcellularLocation>
</comment>
<evidence type="ECO:0000259" key="20">
    <source>
        <dbReference type="Pfam" id="PF02931"/>
    </source>
</evidence>
<dbReference type="InterPro" id="IPR001390">
    <property type="entry name" value="GABAAa_rcpt"/>
</dbReference>
<feature type="domain" description="Neurotransmitter-gated ion-channel ligand-binding" evidence="20">
    <location>
        <begin position="42"/>
        <end position="256"/>
    </location>
</feature>
<dbReference type="GO" id="GO:0005254">
    <property type="term" value="F:chloride channel activity"/>
    <property type="evidence" value="ECO:0007669"/>
    <property type="project" value="UniProtKB-KW"/>
</dbReference>
<keyword evidence="13" id="KW-0868">Chloride</keyword>
<dbReference type="GO" id="GO:0034707">
    <property type="term" value="C:chloride channel complex"/>
    <property type="evidence" value="ECO:0007669"/>
    <property type="project" value="UniProtKB-KW"/>
</dbReference>
<feature type="region of interest" description="Disordered" evidence="19">
    <location>
        <begin position="401"/>
        <end position="427"/>
    </location>
</feature>
<feature type="transmembrane region" description="Helical" evidence="18">
    <location>
        <begin position="475"/>
        <end position="497"/>
    </location>
</feature>
<dbReference type="InterPro" id="IPR006201">
    <property type="entry name" value="Neur_channel"/>
</dbReference>
<evidence type="ECO:0000313" key="22">
    <source>
        <dbReference type="Proteomes" id="UP000095280"/>
    </source>
</evidence>
<keyword evidence="4 18" id="KW-0732">Signal</keyword>
<evidence type="ECO:0000256" key="1">
    <source>
        <dbReference type="ARBA" id="ARBA00022448"/>
    </source>
</evidence>
<evidence type="ECO:0000256" key="12">
    <source>
        <dbReference type="ARBA" id="ARBA00023180"/>
    </source>
</evidence>
<evidence type="ECO:0000256" key="13">
    <source>
        <dbReference type="ARBA" id="ARBA00023214"/>
    </source>
</evidence>
<name>A0A1I8H8D3_9PLAT</name>
<sequence length="499" mass="55854">MSPQQPLQPQLLLTALLLLLSQLDASSFSAAAAGRATADAVTDILDNLLLSYDKSMRPQHSDADGIDGPPVSVRISINIRSMGPISDKDMTFSMDCYFRQLWRDARLNFNQNSSGFASFQLNEKFLHEIWRPDTHFLNGHASYLHNITSPNVLIRITSAGEILYSMRLTIKAHCPMDFHRYPMDTQHCPLHIGSHGYAGGDLTYSWRYARRSIETAANLMMSQFDLVKVSTSGSVRPVARLGNFSVLSVSFVLKRHVGYFLIQLYLPCALLVVLSWVSFWLNREATADRVALGITTVLTMAFLFMDSRADLPRVSYSTAIDWYVAICFTFVLSTLLQFAAVHYFTKAGTGELYLVLDGDGPQARLRTVESRDLICATQNGSRLRLEQMPRQSDLQQPASFAVGPIRHEPPPSTPESRQATDDAEPTVAQRRRRRCLRDLAGCLQGSVAYKAAFSASRQAEGGHNSVSAIDRVSRVGFPAAFALVNGWYWAFYLYFYWTD</sequence>
<evidence type="ECO:0000256" key="10">
    <source>
        <dbReference type="ARBA" id="ARBA00023170"/>
    </source>
</evidence>
<dbReference type="PANTHER" id="PTHR18945">
    <property type="entry name" value="NEUROTRANSMITTER GATED ION CHANNEL"/>
    <property type="match status" value="1"/>
</dbReference>
<dbReference type="WBParaSite" id="maker-uti_cns_0004938-snap-gene-0.4-mRNA-1">
    <property type="protein sequence ID" value="maker-uti_cns_0004938-snap-gene-0.4-mRNA-1"/>
    <property type="gene ID" value="maker-uti_cns_0004938-snap-gene-0.4"/>
</dbReference>